<dbReference type="InterPro" id="IPR014743">
    <property type="entry name" value="Cl-channel_core"/>
</dbReference>
<dbReference type="InterPro" id="IPR050368">
    <property type="entry name" value="ClC-type_chloride_channel"/>
</dbReference>
<evidence type="ECO:0000256" key="4">
    <source>
        <dbReference type="ARBA" id="ARBA00023136"/>
    </source>
</evidence>
<feature type="transmembrane region" description="Helical" evidence="5">
    <location>
        <begin position="291"/>
        <end position="311"/>
    </location>
</feature>
<feature type="transmembrane region" description="Helical" evidence="5">
    <location>
        <begin position="361"/>
        <end position="393"/>
    </location>
</feature>
<dbReference type="Proteomes" id="UP000595374">
    <property type="component" value="Chromosome"/>
</dbReference>
<dbReference type="GO" id="GO:0015108">
    <property type="term" value="F:chloride transmembrane transporter activity"/>
    <property type="evidence" value="ECO:0007669"/>
    <property type="project" value="InterPro"/>
</dbReference>
<dbReference type="Pfam" id="PF00654">
    <property type="entry name" value="Voltage_CLC"/>
    <property type="match status" value="1"/>
</dbReference>
<evidence type="ECO:0000313" key="6">
    <source>
        <dbReference type="EMBL" id="QQB13522.1"/>
    </source>
</evidence>
<feature type="transmembrane region" description="Helical" evidence="5">
    <location>
        <begin position="12"/>
        <end position="32"/>
    </location>
</feature>
<dbReference type="InterPro" id="IPR001807">
    <property type="entry name" value="ClC"/>
</dbReference>
<gene>
    <name evidence="6" type="ORF">I6H47_11945</name>
</gene>
<feature type="transmembrane region" description="Helical" evidence="5">
    <location>
        <begin position="251"/>
        <end position="271"/>
    </location>
</feature>
<protein>
    <submittedName>
        <fullName evidence="6">Chloride channel protein</fullName>
    </submittedName>
</protein>
<dbReference type="EMBL" id="CP065989">
    <property type="protein sequence ID" value="QQB13522.1"/>
    <property type="molecule type" value="Genomic_DNA"/>
</dbReference>
<evidence type="ECO:0000256" key="2">
    <source>
        <dbReference type="ARBA" id="ARBA00022692"/>
    </source>
</evidence>
<evidence type="ECO:0000256" key="3">
    <source>
        <dbReference type="ARBA" id="ARBA00022989"/>
    </source>
</evidence>
<keyword evidence="2 5" id="KW-0812">Transmembrane</keyword>
<keyword evidence="4 5" id="KW-0472">Membrane</keyword>
<feature type="transmembrane region" description="Helical" evidence="5">
    <location>
        <begin position="318"/>
        <end position="341"/>
    </location>
</feature>
<feature type="transmembrane region" description="Helical" evidence="5">
    <location>
        <begin position="95"/>
        <end position="114"/>
    </location>
</feature>
<accession>A0A7T4DHK8</accession>
<dbReference type="AlphaFoldDB" id="A0A7T4DHK8"/>
<dbReference type="Gene3D" id="1.10.3080.10">
    <property type="entry name" value="Clc chloride channel"/>
    <property type="match status" value="1"/>
</dbReference>
<feature type="transmembrane region" description="Helical" evidence="5">
    <location>
        <begin position="52"/>
        <end position="74"/>
    </location>
</feature>
<organism evidence="6 7">
    <name type="scientific">Brevibacterium casei</name>
    <dbReference type="NCBI Taxonomy" id="33889"/>
    <lineage>
        <taxon>Bacteria</taxon>
        <taxon>Bacillati</taxon>
        <taxon>Actinomycetota</taxon>
        <taxon>Actinomycetes</taxon>
        <taxon>Micrococcales</taxon>
        <taxon>Brevibacteriaceae</taxon>
        <taxon>Brevibacterium</taxon>
    </lineage>
</organism>
<evidence type="ECO:0000256" key="5">
    <source>
        <dbReference type="SAM" id="Phobius"/>
    </source>
</evidence>
<feature type="transmembrane region" description="Helical" evidence="5">
    <location>
        <begin position="177"/>
        <end position="198"/>
    </location>
</feature>
<sequence length="412" mass="41739">MKARFAGVTPRLTLLAIVYGGIAGLVAALTFSGMTALQNLVWGAGGELFSDATTQILVTILAGGALLILIDRAAPTEDLQTLLNQSGDPDGLPRRAVLTTAFAAIVAVAFGGAIGPEAGIVAVVAQLSTIVAHLIGEDVAMRRTIGQAGSAGALGGFYGSPPGAAAIDGDQLGPQKVLQFGAAFAGFFVFLAVMRAMPEGSGARISLPPVDVAYFSPWLLAVAGIAAAAGLAFRALHHLLEVAAQRIRRTWATIAIGTILFAVLAVLVPLVRFSGHHELHDLQVLTDSGAWPTLLLVAAAKIVALSLCLVSGWRGGEFFPLIFIGSAIGAAAAVLIPGLAVGAAMATGMAATTAVGWRRPLAVLLILVLLVDTPVALPLVVGAGIAYLVALLIPGSGDAADDSESPPPEAAR</sequence>
<comment type="subcellular location">
    <subcellularLocation>
        <location evidence="1">Membrane</location>
        <topology evidence="1">Multi-pass membrane protein</topology>
    </subcellularLocation>
</comment>
<keyword evidence="3 5" id="KW-1133">Transmembrane helix</keyword>
<dbReference type="SUPFAM" id="SSF81340">
    <property type="entry name" value="Clc chloride channel"/>
    <property type="match status" value="1"/>
</dbReference>
<dbReference type="GO" id="GO:0016020">
    <property type="term" value="C:membrane"/>
    <property type="evidence" value="ECO:0007669"/>
    <property type="project" value="UniProtKB-SubCell"/>
</dbReference>
<evidence type="ECO:0000256" key="1">
    <source>
        <dbReference type="ARBA" id="ARBA00004141"/>
    </source>
</evidence>
<evidence type="ECO:0000313" key="7">
    <source>
        <dbReference type="Proteomes" id="UP000595374"/>
    </source>
</evidence>
<name>A0A7T4DHK8_9MICO</name>
<dbReference type="PANTHER" id="PTHR43427:SF12">
    <property type="entry name" value="CHLORIDE TRANSPORTER"/>
    <property type="match status" value="1"/>
</dbReference>
<dbReference type="RefSeq" id="WP_198498714.1">
    <property type="nucleotide sequence ID" value="NZ_CP065989.1"/>
</dbReference>
<feature type="transmembrane region" description="Helical" evidence="5">
    <location>
        <begin position="120"/>
        <end position="136"/>
    </location>
</feature>
<reference evidence="6 7" key="1">
    <citation type="submission" date="2020-12" db="EMBL/GenBank/DDBJ databases">
        <title>FDA dAtabase for Regulatory Grade micrObial Sequences (FDA-ARGOS): Supporting development and validation of Infectious Disease Dx tests.</title>
        <authorList>
            <person name="Sproer C."/>
            <person name="Gronow S."/>
            <person name="Severitt S."/>
            <person name="Schroder I."/>
            <person name="Tallon L."/>
            <person name="Sadzewicz L."/>
            <person name="Zhao X."/>
            <person name="Boylan J."/>
            <person name="Ott S."/>
            <person name="Bowen H."/>
            <person name="Vavikolanu K."/>
            <person name="Mehta A."/>
            <person name="Aluvathingal J."/>
            <person name="Nadendla S."/>
            <person name="Lowell S."/>
            <person name="Myers T."/>
            <person name="Yan Y."/>
            <person name="Sichtig H."/>
        </authorList>
    </citation>
    <scope>NUCLEOTIDE SEQUENCE [LARGE SCALE GENOMIC DNA]</scope>
    <source>
        <strain evidence="6 7">FDAARGOS_990</strain>
    </source>
</reference>
<proteinExistence type="predicted"/>
<feature type="transmembrane region" description="Helical" evidence="5">
    <location>
        <begin position="218"/>
        <end position="239"/>
    </location>
</feature>
<dbReference type="PANTHER" id="PTHR43427">
    <property type="entry name" value="CHLORIDE CHANNEL PROTEIN CLC-E"/>
    <property type="match status" value="1"/>
</dbReference>